<comment type="caution">
    <text evidence="1">The sequence shown here is derived from an EMBL/GenBank/DDBJ whole genome shotgun (WGS) entry which is preliminary data.</text>
</comment>
<keyword evidence="2" id="KW-1185">Reference proteome</keyword>
<dbReference type="Proteomes" id="UP001234202">
    <property type="component" value="Unassembled WGS sequence"/>
</dbReference>
<dbReference type="EMBL" id="JASBWV010000003">
    <property type="protein sequence ID" value="KAJ9127022.1"/>
    <property type="molecule type" value="Genomic_DNA"/>
</dbReference>
<organism evidence="1 2">
    <name type="scientific">Naganishia onofrii</name>
    <dbReference type="NCBI Taxonomy" id="1851511"/>
    <lineage>
        <taxon>Eukaryota</taxon>
        <taxon>Fungi</taxon>
        <taxon>Dikarya</taxon>
        <taxon>Basidiomycota</taxon>
        <taxon>Agaricomycotina</taxon>
        <taxon>Tremellomycetes</taxon>
        <taxon>Filobasidiales</taxon>
        <taxon>Filobasidiaceae</taxon>
        <taxon>Naganishia</taxon>
    </lineage>
</organism>
<evidence type="ECO:0000313" key="2">
    <source>
        <dbReference type="Proteomes" id="UP001234202"/>
    </source>
</evidence>
<gene>
    <name evidence="1" type="ORF">QFC24_001253</name>
</gene>
<proteinExistence type="predicted"/>
<accession>A0ACC2XWH1</accession>
<sequence length="158" mass="16466">MVTKIFHPNISKAGEICVDTLKKGWKREYGIEHVLVTIKCLLIVPNPESALDEEAGKLLLEDYQEYSKTPPLEFQDSNISPSASSTSSTTQAKSSSLPLQPHKHAFINGTAAPPPSSTSQANMSVKKVASGAAGGGGGAPAAVGSGGAPKVKRGLKRL</sequence>
<name>A0ACC2XWH1_9TREE</name>
<evidence type="ECO:0000313" key="1">
    <source>
        <dbReference type="EMBL" id="KAJ9127022.1"/>
    </source>
</evidence>
<protein>
    <submittedName>
        <fullName evidence="1">Uncharacterized protein</fullName>
    </submittedName>
</protein>
<reference evidence="1" key="1">
    <citation type="submission" date="2023-04" db="EMBL/GenBank/DDBJ databases">
        <title>Draft Genome sequencing of Naganishia species isolated from polar environments using Oxford Nanopore Technology.</title>
        <authorList>
            <person name="Leo P."/>
            <person name="Venkateswaran K."/>
        </authorList>
    </citation>
    <scope>NUCLEOTIDE SEQUENCE</scope>
    <source>
        <strain evidence="1">DBVPG 5303</strain>
    </source>
</reference>